<sequence length="228" mass="24658">MGTVFKVQEAPTVNVAGTGDSFPVHRIYCVGQNYANHVREMGANPEREAPFFFSKPADAVCPEGTQLPYPMATANLHHEVELIVAVGKNGTNIPASEALDYVFAYAVGLDLTRRDLQKEAKKKGRPWATAKGFDRSAPCSDLHKVEEVGHIERGKITLSVNGEIRQQGDISDMIWSVAEVISSLSSFFELCPGDLIFTGTPAGVGPLECGDILEGEVENLAKLNITIV</sequence>
<dbReference type="GO" id="GO:0018773">
    <property type="term" value="F:acetylpyruvate hydrolase activity"/>
    <property type="evidence" value="ECO:0007669"/>
    <property type="project" value="TreeGrafter"/>
</dbReference>
<dbReference type="SUPFAM" id="SSF56529">
    <property type="entry name" value="FAH"/>
    <property type="match status" value="1"/>
</dbReference>
<feature type="domain" description="Fumarylacetoacetase-like C-terminal" evidence="2">
    <location>
        <begin position="27"/>
        <end position="227"/>
    </location>
</feature>
<dbReference type="InterPro" id="IPR036663">
    <property type="entry name" value="Fumarylacetoacetase_C_sf"/>
</dbReference>
<keyword evidence="1" id="KW-0479">Metal-binding</keyword>
<evidence type="ECO:0000259" key="2">
    <source>
        <dbReference type="Pfam" id="PF01557"/>
    </source>
</evidence>
<protein>
    <recommendedName>
        <fullName evidence="2">Fumarylacetoacetase-like C-terminal domain-containing protein</fullName>
    </recommendedName>
</protein>
<dbReference type="InterPro" id="IPR011234">
    <property type="entry name" value="Fumarylacetoacetase-like_C"/>
</dbReference>
<accession>A0A381R1D0</accession>
<reference evidence="3" key="1">
    <citation type="submission" date="2018-05" db="EMBL/GenBank/DDBJ databases">
        <authorList>
            <person name="Lanie J.A."/>
            <person name="Ng W.-L."/>
            <person name="Kazmierczak K.M."/>
            <person name="Andrzejewski T.M."/>
            <person name="Davidsen T.M."/>
            <person name="Wayne K.J."/>
            <person name="Tettelin H."/>
            <person name="Glass J.I."/>
            <person name="Rusch D."/>
            <person name="Podicherti R."/>
            <person name="Tsui H.-C.T."/>
            <person name="Winkler M.E."/>
        </authorList>
    </citation>
    <scope>NUCLEOTIDE SEQUENCE</scope>
</reference>
<dbReference type="PANTHER" id="PTHR11820">
    <property type="entry name" value="ACYLPYRUVASE"/>
    <property type="match status" value="1"/>
</dbReference>
<dbReference type="Pfam" id="PF01557">
    <property type="entry name" value="FAA_hydrolase"/>
    <property type="match status" value="1"/>
</dbReference>
<proteinExistence type="predicted"/>
<dbReference type="GO" id="GO:0046872">
    <property type="term" value="F:metal ion binding"/>
    <property type="evidence" value="ECO:0007669"/>
    <property type="project" value="UniProtKB-KW"/>
</dbReference>
<name>A0A381R1D0_9ZZZZ</name>
<dbReference type="AlphaFoldDB" id="A0A381R1D0"/>
<dbReference type="Gene3D" id="3.90.850.10">
    <property type="entry name" value="Fumarylacetoacetase-like, C-terminal domain"/>
    <property type="match status" value="1"/>
</dbReference>
<dbReference type="EMBL" id="UINC01001618">
    <property type="protein sequence ID" value="SUZ85044.1"/>
    <property type="molecule type" value="Genomic_DNA"/>
</dbReference>
<dbReference type="PANTHER" id="PTHR11820:SF90">
    <property type="entry name" value="FLUTATHIONE S-TRANSFERASE"/>
    <property type="match status" value="1"/>
</dbReference>
<gene>
    <name evidence="3" type="ORF">METZ01_LOCUS37898</name>
</gene>
<organism evidence="3">
    <name type="scientific">marine metagenome</name>
    <dbReference type="NCBI Taxonomy" id="408172"/>
    <lineage>
        <taxon>unclassified sequences</taxon>
        <taxon>metagenomes</taxon>
        <taxon>ecological metagenomes</taxon>
    </lineage>
</organism>
<evidence type="ECO:0000256" key="1">
    <source>
        <dbReference type="ARBA" id="ARBA00022723"/>
    </source>
</evidence>
<evidence type="ECO:0000313" key="3">
    <source>
        <dbReference type="EMBL" id="SUZ85044.1"/>
    </source>
</evidence>